<reference evidence="9 10" key="1">
    <citation type="submission" date="2012-09" db="EMBL/GenBank/DDBJ databases">
        <title>Genome Sequence of alkane-degrading Bacterium Alcanivorax sp. 521-1.</title>
        <authorList>
            <person name="Lai Q."/>
            <person name="Shao Z."/>
        </authorList>
    </citation>
    <scope>NUCLEOTIDE SEQUENCE [LARGE SCALE GENOMIC DNA]</scope>
    <source>
        <strain evidence="9 10">521-1</strain>
    </source>
</reference>
<keyword evidence="4" id="KW-0808">Transferase</keyword>
<evidence type="ECO:0000256" key="2">
    <source>
        <dbReference type="ARBA" id="ARBA00011900"/>
    </source>
</evidence>
<evidence type="ECO:0000256" key="5">
    <source>
        <dbReference type="ARBA" id="ARBA00022691"/>
    </source>
</evidence>
<evidence type="ECO:0000259" key="8">
    <source>
        <dbReference type="Pfam" id="PF01555"/>
    </source>
</evidence>
<sequence length="558" mass="63113">MQMENDDPMDEQRFWPAPGEGYEPPALADPGVDDDEGYAFTWPGKAAARVEAEAPARGVLRALPAHSLGFDDAPHAVIEGDNLAVLRRLRGAYGGRVKMIYIDPPYNTGGEFLYPDNFRDVAKGHPDGRYHARWLSMMYPRLVLARELLREDGVLFVSIDDHEAHVLRLVLDELFGSRNFVAMFPWQSRTSRQNDTDLCVQHEYVLAYARRRRTRHRRLKPGNQTQWHDEPGFAAYPERIRGARYGNPDNDPRGPWKADPFDAPNHRPRLTYAIRNPNTGEDFWPPPGRCWRTGPERFEALRADGRIVFGRGGRARPQLKVFLEEKRAFGEVAATWLDGVTFGTATSGTRELQALFDGEVPFAYPKPTTLLRFLLRLATGPDDLVLDFFAGSGATGQAVLAQNREDGGRRRCLLVQLPEPTGDPRWPTIADLTRERLRRAAAALGSDEGFRAWRHTRTRPARPDPWHWLPELGLPLDTRLHAVPLGATTAHALEHEGQHWFLVASETLEDADQEVLLAREMDVLVLSRRALITAPSFQRRLDGLPETRRPRLKTVPAL</sequence>
<dbReference type="EMBL" id="ARXX01000004">
    <property type="protein sequence ID" value="MBF5055180.1"/>
    <property type="molecule type" value="Genomic_DNA"/>
</dbReference>
<evidence type="ECO:0000256" key="6">
    <source>
        <dbReference type="ARBA" id="ARBA00047942"/>
    </source>
</evidence>
<name>A0ABS0APK2_9GAMM</name>
<dbReference type="InterPro" id="IPR002052">
    <property type="entry name" value="DNA_methylase_N6_adenine_CS"/>
</dbReference>
<evidence type="ECO:0000256" key="4">
    <source>
        <dbReference type="ARBA" id="ARBA00022679"/>
    </source>
</evidence>
<dbReference type="PRINTS" id="PR00506">
    <property type="entry name" value="D21N6MTFRASE"/>
</dbReference>
<comment type="caution">
    <text evidence="9">The sequence shown here is derived from an EMBL/GenBank/DDBJ whole genome shotgun (WGS) entry which is preliminary data.</text>
</comment>
<comment type="catalytic activity">
    <reaction evidence="6">
        <text>a 2'-deoxyadenosine in DNA + S-adenosyl-L-methionine = an N(6)-methyl-2'-deoxyadenosine in DNA + S-adenosyl-L-homocysteine + H(+)</text>
        <dbReference type="Rhea" id="RHEA:15197"/>
        <dbReference type="Rhea" id="RHEA-COMP:12418"/>
        <dbReference type="Rhea" id="RHEA-COMP:12419"/>
        <dbReference type="ChEBI" id="CHEBI:15378"/>
        <dbReference type="ChEBI" id="CHEBI:57856"/>
        <dbReference type="ChEBI" id="CHEBI:59789"/>
        <dbReference type="ChEBI" id="CHEBI:90615"/>
        <dbReference type="ChEBI" id="CHEBI:90616"/>
        <dbReference type="EC" id="2.1.1.72"/>
    </reaction>
</comment>
<dbReference type="InterPro" id="IPR002295">
    <property type="entry name" value="N4/N6-MTase_EcoPI_Mod-like"/>
</dbReference>
<evidence type="ECO:0000256" key="1">
    <source>
        <dbReference type="ARBA" id="ARBA00006594"/>
    </source>
</evidence>
<evidence type="ECO:0000313" key="9">
    <source>
        <dbReference type="EMBL" id="MBF5055180.1"/>
    </source>
</evidence>
<protein>
    <recommendedName>
        <fullName evidence="2">site-specific DNA-methyltransferase (adenine-specific)</fullName>
        <ecNumber evidence="2">2.1.1.72</ecNumber>
    </recommendedName>
</protein>
<evidence type="ECO:0000256" key="7">
    <source>
        <dbReference type="SAM" id="MobiDB-lite"/>
    </source>
</evidence>
<comment type="similarity">
    <text evidence="1">Belongs to the N(4)/N(6)-methyltransferase family.</text>
</comment>
<organism evidence="9 10">
    <name type="scientific">Alloalcanivorax profundimaris</name>
    <dbReference type="NCBI Taxonomy" id="2735259"/>
    <lineage>
        <taxon>Bacteria</taxon>
        <taxon>Pseudomonadati</taxon>
        <taxon>Pseudomonadota</taxon>
        <taxon>Gammaproteobacteria</taxon>
        <taxon>Oceanospirillales</taxon>
        <taxon>Alcanivoracaceae</taxon>
        <taxon>Alloalcanivorax</taxon>
    </lineage>
</organism>
<gene>
    <name evidence="9" type="ORF">Y5W_00474</name>
</gene>
<dbReference type="InterPro" id="IPR002941">
    <property type="entry name" value="DNA_methylase_N4/N6"/>
</dbReference>
<dbReference type="EC" id="2.1.1.72" evidence="2"/>
<keyword evidence="5" id="KW-0949">S-adenosyl-L-methionine</keyword>
<feature type="domain" description="DNA methylase N-4/N-6" evidence="8">
    <location>
        <begin position="97"/>
        <end position="405"/>
    </location>
</feature>
<evidence type="ECO:0000256" key="3">
    <source>
        <dbReference type="ARBA" id="ARBA00022603"/>
    </source>
</evidence>
<proteinExistence type="inferred from homology"/>
<feature type="region of interest" description="Disordered" evidence="7">
    <location>
        <begin position="246"/>
        <end position="269"/>
    </location>
</feature>
<evidence type="ECO:0000313" key="10">
    <source>
        <dbReference type="Proteomes" id="UP000662703"/>
    </source>
</evidence>
<dbReference type="PROSITE" id="PS00092">
    <property type="entry name" value="N6_MTASE"/>
    <property type="match status" value="1"/>
</dbReference>
<dbReference type="Gene3D" id="3.40.50.150">
    <property type="entry name" value="Vaccinia Virus protein VP39"/>
    <property type="match status" value="1"/>
</dbReference>
<dbReference type="SUPFAM" id="SSF53335">
    <property type="entry name" value="S-adenosyl-L-methionine-dependent methyltransferases"/>
    <property type="match status" value="1"/>
</dbReference>
<accession>A0ABS0APK2</accession>
<dbReference type="InterPro" id="IPR029063">
    <property type="entry name" value="SAM-dependent_MTases_sf"/>
</dbReference>
<keyword evidence="10" id="KW-1185">Reference proteome</keyword>
<dbReference type="Proteomes" id="UP000662703">
    <property type="component" value="Unassembled WGS sequence"/>
</dbReference>
<feature type="compositionally biased region" description="Basic and acidic residues" evidence="7">
    <location>
        <begin position="250"/>
        <end position="260"/>
    </location>
</feature>
<dbReference type="Pfam" id="PF01555">
    <property type="entry name" value="N6_N4_Mtase"/>
    <property type="match status" value="1"/>
</dbReference>
<keyword evidence="3" id="KW-0489">Methyltransferase</keyword>
<feature type="region of interest" description="Disordered" evidence="7">
    <location>
        <begin position="1"/>
        <end position="34"/>
    </location>
</feature>